<dbReference type="PROSITE" id="PS00131">
    <property type="entry name" value="CARBOXYPEPT_SER_SER"/>
    <property type="match status" value="1"/>
</dbReference>
<dbReference type="Pfam" id="PF00450">
    <property type="entry name" value="Peptidase_S10"/>
    <property type="match status" value="1"/>
</dbReference>
<evidence type="ECO:0000256" key="10">
    <source>
        <dbReference type="ARBA" id="ARBA00022989"/>
    </source>
</evidence>
<comment type="function">
    <text evidence="14">Protease with a carboxypeptidase B-like function involved in the C-terminal processing of the lysine and arginine residues from protein precursors. Promotes cell fusion and is involved in the programmed cell death.</text>
</comment>
<evidence type="ECO:0000256" key="15">
    <source>
        <dbReference type="RuleBase" id="RU361156"/>
    </source>
</evidence>
<dbReference type="PANTHER" id="PTHR11802:SF190">
    <property type="entry name" value="PHEROMONE-PROCESSING CARBOXYPEPTIDASE KEX1"/>
    <property type="match status" value="1"/>
</dbReference>
<evidence type="ECO:0000256" key="4">
    <source>
        <dbReference type="ARBA" id="ARBA00022645"/>
    </source>
</evidence>
<feature type="compositionally biased region" description="Basic and acidic residues" evidence="16">
    <location>
        <begin position="594"/>
        <end position="607"/>
    </location>
</feature>
<keyword evidence="13" id="KW-0325">Glycoprotein</keyword>
<evidence type="ECO:0000256" key="2">
    <source>
        <dbReference type="ARBA" id="ARBA00004393"/>
    </source>
</evidence>
<evidence type="ECO:0000256" key="11">
    <source>
        <dbReference type="ARBA" id="ARBA00023034"/>
    </source>
</evidence>
<dbReference type="GO" id="GO:0006508">
    <property type="term" value="P:proteolysis"/>
    <property type="evidence" value="ECO:0007669"/>
    <property type="project" value="UniProtKB-KW"/>
</dbReference>
<keyword evidence="4 15" id="KW-0121">Carboxypeptidase</keyword>
<dbReference type="GO" id="GO:0005802">
    <property type="term" value="C:trans-Golgi network"/>
    <property type="evidence" value="ECO:0007669"/>
    <property type="project" value="TreeGrafter"/>
</dbReference>
<dbReference type="InterPro" id="IPR001563">
    <property type="entry name" value="Peptidase_S10"/>
</dbReference>
<organism evidence="18 19">
    <name type="scientific">Pseudogymnoascus verrucosus</name>
    <dbReference type="NCBI Taxonomy" id="342668"/>
    <lineage>
        <taxon>Eukaryota</taxon>
        <taxon>Fungi</taxon>
        <taxon>Dikarya</taxon>
        <taxon>Ascomycota</taxon>
        <taxon>Pezizomycotina</taxon>
        <taxon>Leotiomycetes</taxon>
        <taxon>Thelebolales</taxon>
        <taxon>Thelebolaceae</taxon>
        <taxon>Pseudogymnoascus</taxon>
    </lineage>
</organism>
<dbReference type="OrthoDB" id="443318at2759"/>
<reference evidence="19" key="2">
    <citation type="journal article" date="2018" name="Nat. Commun.">
        <title>Extreme sensitivity to ultraviolet light in the fungal pathogen causing white-nose syndrome of bats.</title>
        <authorList>
            <person name="Palmer J.M."/>
            <person name="Drees K.P."/>
            <person name="Foster J.T."/>
            <person name="Lindner D.L."/>
        </authorList>
    </citation>
    <scope>NUCLEOTIDE SEQUENCE [LARGE SCALE GENOMIC DNA]</scope>
    <source>
        <strain evidence="19">UAMH 10579</strain>
    </source>
</reference>
<comment type="catalytic activity">
    <reaction evidence="1">
        <text>Preferential release of a C-terminal arginine or lysine residue.</text>
        <dbReference type="EC" id="3.4.16.6"/>
    </reaction>
</comment>
<name>A0A1B8GEB7_9PEZI</name>
<evidence type="ECO:0000256" key="14">
    <source>
        <dbReference type="ARBA" id="ARBA00037042"/>
    </source>
</evidence>
<feature type="compositionally biased region" description="Acidic residues" evidence="16">
    <location>
        <begin position="609"/>
        <end position="622"/>
    </location>
</feature>
<dbReference type="AlphaFoldDB" id="A0A1B8GEB7"/>
<evidence type="ECO:0000256" key="3">
    <source>
        <dbReference type="ARBA" id="ARBA00009431"/>
    </source>
</evidence>
<feature type="region of interest" description="Disordered" evidence="16">
    <location>
        <begin position="570"/>
        <end position="637"/>
    </location>
</feature>
<feature type="signal peptide" evidence="15">
    <location>
        <begin position="1"/>
        <end position="33"/>
    </location>
</feature>
<keyword evidence="10 17" id="KW-1133">Transmembrane helix</keyword>
<dbReference type="GO" id="GO:0006915">
    <property type="term" value="P:apoptotic process"/>
    <property type="evidence" value="ECO:0007669"/>
    <property type="project" value="UniProtKB-KW"/>
</dbReference>
<dbReference type="SUPFAM" id="SSF53474">
    <property type="entry name" value="alpha/beta-Hydrolases"/>
    <property type="match status" value="1"/>
</dbReference>
<evidence type="ECO:0000256" key="12">
    <source>
        <dbReference type="ARBA" id="ARBA00023136"/>
    </source>
</evidence>
<keyword evidence="12 17" id="KW-0472">Membrane</keyword>
<dbReference type="EMBL" id="KV460246">
    <property type="protein sequence ID" value="OBT94171.1"/>
    <property type="molecule type" value="Genomic_DNA"/>
</dbReference>
<gene>
    <name evidence="18" type="primary">KEX1</name>
    <name evidence="18" type="ORF">VE01_07036</name>
</gene>
<keyword evidence="9 15" id="KW-0378">Hydrolase</keyword>
<dbReference type="EC" id="3.4.16.-" evidence="15"/>
<dbReference type="Proteomes" id="UP000091956">
    <property type="component" value="Unassembled WGS sequence"/>
</dbReference>
<feature type="transmembrane region" description="Helical" evidence="17">
    <location>
        <begin position="525"/>
        <end position="542"/>
    </location>
</feature>
<proteinExistence type="inferred from homology"/>
<evidence type="ECO:0000313" key="19">
    <source>
        <dbReference type="Proteomes" id="UP000091956"/>
    </source>
</evidence>
<dbReference type="InterPro" id="IPR018202">
    <property type="entry name" value="Ser_caboxypep_ser_AS"/>
</dbReference>
<evidence type="ECO:0000256" key="17">
    <source>
        <dbReference type="SAM" id="Phobius"/>
    </source>
</evidence>
<evidence type="ECO:0000256" key="13">
    <source>
        <dbReference type="ARBA" id="ARBA00023180"/>
    </source>
</evidence>
<evidence type="ECO:0000256" key="6">
    <source>
        <dbReference type="ARBA" id="ARBA00022692"/>
    </source>
</evidence>
<keyword evidence="7" id="KW-0053">Apoptosis</keyword>
<dbReference type="RefSeq" id="XP_018127904.1">
    <property type="nucleotide sequence ID" value="XM_018276472.2"/>
</dbReference>
<dbReference type="GeneID" id="28840422"/>
<keyword evidence="8 15" id="KW-0732">Signal</keyword>
<dbReference type="GO" id="GO:0004185">
    <property type="term" value="F:serine-type carboxypeptidase activity"/>
    <property type="evidence" value="ECO:0007669"/>
    <property type="project" value="UniProtKB-UniRule"/>
</dbReference>
<keyword evidence="6 17" id="KW-0812">Transmembrane</keyword>
<dbReference type="InterPro" id="IPR029058">
    <property type="entry name" value="AB_hydrolase_fold"/>
</dbReference>
<evidence type="ECO:0000256" key="16">
    <source>
        <dbReference type="SAM" id="MobiDB-lite"/>
    </source>
</evidence>
<protein>
    <recommendedName>
        <fullName evidence="15">Carboxypeptidase</fullName>
        <ecNumber evidence="15">3.4.16.-</ecNumber>
    </recommendedName>
</protein>
<reference evidence="18 19" key="1">
    <citation type="submission" date="2016-03" db="EMBL/GenBank/DDBJ databases">
        <title>Comparative genomics of Pseudogymnoascus destructans, the fungus causing white-nose syndrome of bats.</title>
        <authorList>
            <person name="Palmer J.M."/>
            <person name="Drees K.P."/>
            <person name="Foster J.T."/>
            <person name="Lindner D.L."/>
        </authorList>
    </citation>
    <scope>NUCLEOTIDE SEQUENCE [LARGE SCALE GENOMIC DNA]</scope>
    <source>
        <strain evidence="18 19">UAMH 10579</strain>
    </source>
</reference>
<evidence type="ECO:0000256" key="5">
    <source>
        <dbReference type="ARBA" id="ARBA00022670"/>
    </source>
</evidence>
<accession>A0A1B8GEB7</accession>
<evidence type="ECO:0000256" key="1">
    <source>
        <dbReference type="ARBA" id="ARBA00001003"/>
    </source>
</evidence>
<comment type="similarity">
    <text evidence="3 15">Belongs to the peptidase S10 family.</text>
</comment>
<comment type="subcellular location">
    <subcellularLocation>
        <location evidence="2">Golgi apparatus</location>
        <location evidence="2">trans-Golgi network membrane</location>
        <topology evidence="2">Single-pass type I membrane protein</topology>
    </subcellularLocation>
</comment>
<sequence length="637" mass="71440">MRLSSMPLGGLRGTGLSICAILSMLSLPSTAVAEKSAGDYFVHSLPGAPEGPLLKMHAGFVEVDPEHNGNLFFWHYQNRHIANRQRTVIWLNGGPGCSSEDGALMEIGPYRLKDDKTLEYNEGSWDEFANIMFVDNPVGTGFSYADTDSYVQSLQEMADQFIIFLEKWYKLFPEYEHDDLYIAGESYAGQHIPYIAKAIMDRNKKSPVHKWILKGLLIGNGWISPIDQYPAYLSYAYKSGLITGGTEIAKQVEAQQKTCIEALDKNDGANRIDTMQCERILQEILRLTQVKGANGEMECVNMYDIRLKDSYPSCGMNWPPDLKYVEPYLARPDVLQALNMGEIQQPAWTECNSVVGGAIRLKESKPSYQILPEILTEVPIVLFSGEQDLICNHIGTEDLINNMEWNGGKGFEVSPGTWAPRRSWTFEGETAGFYQEARNLTYVLFHNSSHMVPFDYARRTRDMLDRFMKVDIANIGGKPTDSRIDGEKGLETSVGAHPNSTLAQETEKEKLNAAKWSAYYKSGEVALVVVVIMAAAWGWYIWRDRRKRAGYTGLFGGSMEGSSERLRGAMGLENSRHKRADVETGSFEDEELEELHLRPPGERHATVEESFDMGSDSEDDDERVNGNGMDKGKGVEK</sequence>
<dbReference type="STRING" id="342668.A0A1B8GEB7"/>
<dbReference type="FunFam" id="3.40.50.1820:FF:000121">
    <property type="entry name" value="Carboxypeptidase D"/>
    <property type="match status" value="1"/>
</dbReference>
<keyword evidence="19" id="KW-1185">Reference proteome</keyword>
<evidence type="ECO:0000313" key="18">
    <source>
        <dbReference type="EMBL" id="OBT94171.1"/>
    </source>
</evidence>
<evidence type="ECO:0000256" key="9">
    <source>
        <dbReference type="ARBA" id="ARBA00022801"/>
    </source>
</evidence>
<evidence type="ECO:0000256" key="7">
    <source>
        <dbReference type="ARBA" id="ARBA00022703"/>
    </source>
</evidence>
<feature type="chain" id="PRO_5008448114" description="Carboxypeptidase" evidence="15">
    <location>
        <begin position="34"/>
        <end position="637"/>
    </location>
</feature>
<keyword evidence="5 15" id="KW-0645">Protease</keyword>
<dbReference type="PRINTS" id="PR00724">
    <property type="entry name" value="CRBOXYPTASEC"/>
</dbReference>
<dbReference type="Gene3D" id="3.40.50.1820">
    <property type="entry name" value="alpha/beta hydrolase"/>
    <property type="match status" value="1"/>
</dbReference>
<dbReference type="PANTHER" id="PTHR11802">
    <property type="entry name" value="SERINE PROTEASE FAMILY S10 SERINE CARBOXYPEPTIDASE"/>
    <property type="match status" value="1"/>
</dbReference>
<keyword evidence="11" id="KW-0333">Golgi apparatus</keyword>
<evidence type="ECO:0000256" key="8">
    <source>
        <dbReference type="ARBA" id="ARBA00022729"/>
    </source>
</evidence>